<evidence type="ECO:0008006" key="4">
    <source>
        <dbReference type="Google" id="ProtNLM"/>
    </source>
</evidence>
<feature type="transmembrane region" description="Helical" evidence="1">
    <location>
        <begin position="50"/>
        <end position="67"/>
    </location>
</feature>
<dbReference type="PATRIC" id="fig|104102.7.peg.1528"/>
<keyword evidence="1" id="KW-0812">Transmembrane</keyword>
<evidence type="ECO:0000256" key="1">
    <source>
        <dbReference type="SAM" id="Phobius"/>
    </source>
</evidence>
<dbReference type="AlphaFoldDB" id="A0A094YR95"/>
<feature type="transmembrane region" description="Helical" evidence="1">
    <location>
        <begin position="79"/>
        <end position="102"/>
    </location>
</feature>
<reference evidence="2 3" key="1">
    <citation type="submission" date="2014-06" db="EMBL/GenBank/DDBJ databases">
        <title>Functional and comparative genomic analyses of the Drosophila gut microbiota identify candidate symbiosis factors.</title>
        <authorList>
            <person name="Newell P.D."/>
            <person name="Chaston J.M."/>
            <person name="Douglas A.E."/>
        </authorList>
    </citation>
    <scope>NUCLEOTIDE SEQUENCE [LARGE SCALE GENOMIC DNA]</scope>
    <source>
        <strain evidence="2 3">DmCS_006</strain>
    </source>
</reference>
<gene>
    <name evidence="2" type="ORF">AtDm6_1544</name>
</gene>
<keyword evidence="3" id="KW-1185">Reference proteome</keyword>
<keyword evidence="1" id="KW-1133">Transmembrane helix</keyword>
<evidence type="ECO:0000313" key="3">
    <source>
        <dbReference type="Proteomes" id="UP000029448"/>
    </source>
</evidence>
<dbReference type="RefSeq" id="WP_035379577.1">
    <property type="nucleotide sequence ID" value="NZ_JACAOJ010000084.1"/>
</dbReference>
<dbReference type="Proteomes" id="UP000029448">
    <property type="component" value="Unassembled WGS sequence"/>
</dbReference>
<accession>A0A094YR95</accession>
<comment type="caution">
    <text evidence="2">The sequence shown here is derived from an EMBL/GenBank/DDBJ whole genome shotgun (WGS) entry which is preliminary data.</text>
</comment>
<sequence length="103" mass="11268">MHGTDISVPKGAFVTRKEAAEIHLHCHVKTIDRYVAAGALTKYKFGRKTLFLLADVLALIKPVGVLPSTSGRGRACVPFLSWGMVTFIVSSVAILWATFFLIH</sequence>
<dbReference type="EMBL" id="JOKM01000054">
    <property type="protein sequence ID" value="KGB23912.1"/>
    <property type="molecule type" value="Genomic_DNA"/>
</dbReference>
<name>A0A094YR95_9PROT</name>
<protein>
    <recommendedName>
        <fullName evidence="4">Helix-turn-helix domain-containing protein</fullName>
    </recommendedName>
</protein>
<organism evidence="2 3">
    <name type="scientific">Acetobacter tropicalis</name>
    <dbReference type="NCBI Taxonomy" id="104102"/>
    <lineage>
        <taxon>Bacteria</taxon>
        <taxon>Pseudomonadati</taxon>
        <taxon>Pseudomonadota</taxon>
        <taxon>Alphaproteobacteria</taxon>
        <taxon>Acetobacterales</taxon>
        <taxon>Acetobacteraceae</taxon>
        <taxon>Acetobacter</taxon>
    </lineage>
</organism>
<proteinExistence type="predicted"/>
<keyword evidence="1" id="KW-0472">Membrane</keyword>
<evidence type="ECO:0000313" key="2">
    <source>
        <dbReference type="EMBL" id="KGB23912.1"/>
    </source>
</evidence>
<dbReference type="GeneID" id="89477271"/>